<evidence type="ECO:0000256" key="2">
    <source>
        <dbReference type="ARBA" id="ARBA00008133"/>
    </source>
</evidence>
<comment type="pathway">
    <text evidence="1 9">Porphyrin-containing compound metabolism; protoporphyrin-IX biosynthesis; coproporphyrinogen-III from 5-aminolevulinate: step 3/4.</text>
</comment>
<dbReference type="InterPro" id="IPR003754">
    <property type="entry name" value="4pyrrol_synth_uPrphyn_synth"/>
</dbReference>
<reference evidence="11 12" key="1">
    <citation type="journal article" date="2021" name="Microbiol. Spectr.">
        <title>A Single Bacterium Capable of Oxidation and Reduction of Iron at Circumneutral pH.</title>
        <authorList>
            <person name="Kato S."/>
            <person name="Ohkuma M."/>
        </authorList>
    </citation>
    <scope>NUCLEOTIDE SEQUENCE [LARGE SCALE GENOMIC DNA]</scope>
    <source>
        <strain evidence="11 12">MIZ03</strain>
    </source>
</reference>
<evidence type="ECO:0000313" key="11">
    <source>
        <dbReference type="EMBL" id="BCO28799.1"/>
    </source>
</evidence>
<feature type="domain" description="Tetrapyrrole biosynthesis uroporphyrinogen III synthase" evidence="10">
    <location>
        <begin position="14"/>
        <end position="144"/>
    </location>
</feature>
<dbReference type="RefSeq" id="WP_223904713.1">
    <property type="nucleotide sequence ID" value="NZ_AP024238.1"/>
</dbReference>
<keyword evidence="12" id="KW-1185">Reference proteome</keyword>
<evidence type="ECO:0000259" key="10">
    <source>
        <dbReference type="Pfam" id="PF02602"/>
    </source>
</evidence>
<dbReference type="EMBL" id="AP024238">
    <property type="protein sequence ID" value="BCO28799.1"/>
    <property type="molecule type" value="Genomic_DNA"/>
</dbReference>
<dbReference type="PANTHER" id="PTHR38042">
    <property type="entry name" value="UROPORPHYRINOGEN-III SYNTHASE, CHLOROPLASTIC"/>
    <property type="match status" value="1"/>
</dbReference>
<dbReference type="Proteomes" id="UP000824366">
    <property type="component" value="Chromosome"/>
</dbReference>
<evidence type="ECO:0000256" key="3">
    <source>
        <dbReference type="ARBA" id="ARBA00013109"/>
    </source>
</evidence>
<dbReference type="PANTHER" id="PTHR38042:SF1">
    <property type="entry name" value="UROPORPHYRINOGEN-III SYNTHASE, CHLOROPLASTIC"/>
    <property type="match status" value="1"/>
</dbReference>
<sequence>MRILVTRVQPQAQAWVELLQAQNHDALALPLIEVRGLPDVSGIQTAGQRWSGYAAVMFVSRHAVDFLFKENKALLLDLYVQEAIKTRAWSTGPGTANALLAHGVPAPYVVSPSEQSGQFDSEALWQQVQTQVQPGDKVLIVRGRSLAEDGVSWAENDAGVGRDWLAQRLTDAGVQVDFVVAYQRGAPVWNTQQCAMAHAAAADGSVWLFSSAEALGHLKGLLPAQDWSQARAVATHVRIAQAARDLGFGRVLQARPVLADVLASIQSLAWIDPKLSLTRSL</sequence>
<dbReference type="SUPFAM" id="SSF69618">
    <property type="entry name" value="HemD-like"/>
    <property type="match status" value="1"/>
</dbReference>
<dbReference type="EC" id="4.2.1.75" evidence="3 9"/>
<evidence type="ECO:0000256" key="9">
    <source>
        <dbReference type="RuleBase" id="RU366031"/>
    </source>
</evidence>
<evidence type="ECO:0000256" key="8">
    <source>
        <dbReference type="ARBA" id="ARBA00048617"/>
    </source>
</evidence>
<comment type="catalytic activity">
    <reaction evidence="8 9">
        <text>hydroxymethylbilane = uroporphyrinogen III + H2O</text>
        <dbReference type="Rhea" id="RHEA:18965"/>
        <dbReference type="ChEBI" id="CHEBI:15377"/>
        <dbReference type="ChEBI" id="CHEBI:57308"/>
        <dbReference type="ChEBI" id="CHEBI:57845"/>
        <dbReference type="EC" id="4.2.1.75"/>
    </reaction>
</comment>
<gene>
    <name evidence="11" type="ORF">MIZ03_3709</name>
</gene>
<evidence type="ECO:0000256" key="5">
    <source>
        <dbReference type="ARBA" id="ARBA00023244"/>
    </source>
</evidence>
<evidence type="ECO:0000256" key="6">
    <source>
        <dbReference type="ARBA" id="ARBA00037589"/>
    </source>
</evidence>
<evidence type="ECO:0000256" key="4">
    <source>
        <dbReference type="ARBA" id="ARBA00023239"/>
    </source>
</evidence>
<organism evidence="11 12">
    <name type="scientific">Rhodoferax lithotrophicus</name>
    <dbReference type="NCBI Taxonomy" id="2798804"/>
    <lineage>
        <taxon>Bacteria</taxon>
        <taxon>Pseudomonadati</taxon>
        <taxon>Pseudomonadota</taxon>
        <taxon>Betaproteobacteria</taxon>
        <taxon>Burkholderiales</taxon>
        <taxon>Comamonadaceae</taxon>
        <taxon>Rhodoferax</taxon>
    </lineage>
</organism>
<evidence type="ECO:0000256" key="7">
    <source>
        <dbReference type="ARBA" id="ARBA00040167"/>
    </source>
</evidence>
<dbReference type="Gene3D" id="3.40.50.10090">
    <property type="match status" value="2"/>
</dbReference>
<dbReference type="Pfam" id="PF02602">
    <property type="entry name" value="HEM4"/>
    <property type="match status" value="1"/>
</dbReference>
<dbReference type="InterPro" id="IPR036108">
    <property type="entry name" value="4pyrrol_syn_uPrphyn_synt_sf"/>
</dbReference>
<evidence type="ECO:0000256" key="1">
    <source>
        <dbReference type="ARBA" id="ARBA00004772"/>
    </source>
</evidence>
<comment type="function">
    <text evidence="6 9">Catalyzes cyclization of the linear tetrapyrrole, hydroxymethylbilane, to the macrocyclic uroporphyrinogen III.</text>
</comment>
<name>A0ABM7MR49_9BURK</name>
<accession>A0ABM7MR49</accession>
<protein>
    <recommendedName>
        <fullName evidence="7 9">Uroporphyrinogen-III synthase</fullName>
        <ecNumber evidence="3 9">4.2.1.75</ecNumber>
    </recommendedName>
</protein>
<keyword evidence="4 9" id="KW-0456">Lyase</keyword>
<keyword evidence="5 9" id="KW-0627">Porphyrin biosynthesis</keyword>
<dbReference type="InterPro" id="IPR039793">
    <property type="entry name" value="UROS/Hem4"/>
</dbReference>
<comment type="similarity">
    <text evidence="2 9">Belongs to the uroporphyrinogen-III synthase family.</text>
</comment>
<evidence type="ECO:0000313" key="12">
    <source>
        <dbReference type="Proteomes" id="UP000824366"/>
    </source>
</evidence>
<dbReference type="CDD" id="cd06578">
    <property type="entry name" value="HemD"/>
    <property type="match status" value="1"/>
</dbReference>
<proteinExistence type="inferred from homology"/>